<keyword evidence="3" id="KW-1185">Reference proteome</keyword>
<reference evidence="2" key="1">
    <citation type="journal article" date="2021" name="Front. Microbiol.">
        <title>Comprehensive Comparative Genomics and Phenotyping of Methylobacterium Species.</title>
        <authorList>
            <person name="Alessa O."/>
            <person name="Ogura Y."/>
            <person name="Fujitani Y."/>
            <person name="Takami H."/>
            <person name="Hayashi T."/>
            <person name="Sahin N."/>
            <person name="Tani A."/>
        </authorList>
    </citation>
    <scope>NUCLEOTIDE SEQUENCE</scope>
    <source>
        <strain evidence="2">DSM 23632</strain>
    </source>
</reference>
<proteinExistence type="predicted"/>
<dbReference type="EMBL" id="BPRB01000106">
    <property type="protein sequence ID" value="GJE59963.1"/>
    <property type="molecule type" value="Genomic_DNA"/>
</dbReference>
<evidence type="ECO:0000259" key="1">
    <source>
        <dbReference type="Pfam" id="PF19802"/>
    </source>
</evidence>
<sequence>MTDAPSGAALLAVARQALTDEVVPGLSGRPRYVALMVANALGIAMREIERGGALEAAEARALEPVSGADDPVAALVRAIGSGRHDADVALHAALLQATDIAAGIWKPEPAGQGEGG</sequence>
<dbReference type="RefSeq" id="WP_238182510.1">
    <property type="nucleotide sequence ID" value="NZ_BPRB01000106.1"/>
</dbReference>
<organism evidence="2 3">
    <name type="scientific">Methylobacterium trifolii</name>
    <dbReference type="NCBI Taxonomy" id="1003092"/>
    <lineage>
        <taxon>Bacteria</taxon>
        <taxon>Pseudomonadati</taxon>
        <taxon>Pseudomonadota</taxon>
        <taxon>Alphaproteobacteria</taxon>
        <taxon>Hyphomicrobiales</taxon>
        <taxon>Methylobacteriaceae</taxon>
        <taxon>Methylobacterium</taxon>
    </lineage>
</organism>
<comment type="caution">
    <text evidence="2">The sequence shown here is derived from an EMBL/GenBank/DDBJ whole genome shotgun (WGS) entry which is preliminary data.</text>
</comment>
<gene>
    <name evidence="2" type="ORF">MPOCJGCO_2071</name>
</gene>
<dbReference type="Pfam" id="PF19802">
    <property type="entry name" value="DUF6285"/>
    <property type="match status" value="1"/>
</dbReference>
<accession>A0ABQ4U0Z4</accession>
<reference evidence="2" key="2">
    <citation type="submission" date="2021-08" db="EMBL/GenBank/DDBJ databases">
        <authorList>
            <person name="Tani A."/>
            <person name="Ola A."/>
            <person name="Ogura Y."/>
            <person name="Katsura K."/>
            <person name="Hayashi T."/>
        </authorList>
    </citation>
    <scope>NUCLEOTIDE SEQUENCE</scope>
    <source>
        <strain evidence="2">DSM 23632</strain>
    </source>
</reference>
<dbReference type="Proteomes" id="UP001055057">
    <property type="component" value="Unassembled WGS sequence"/>
</dbReference>
<protein>
    <recommendedName>
        <fullName evidence="1">DUF6285 domain-containing protein</fullName>
    </recommendedName>
</protein>
<evidence type="ECO:0000313" key="2">
    <source>
        <dbReference type="EMBL" id="GJE59963.1"/>
    </source>
</evidence>
<evidence type="ECO:0000313" key="3">
    <source>
        <dbReference type="Proteomes" id="UP001055057"/>
    </source>
</evidence>
<name>A0ABQ4U0Z4_9HYPH</name>
<dbReference type="InterPro" id="IPR046252">
    <property type="entry name" value="DUF6285"/>
</dbReference>
<feature type="domain" description="DUF6285" evidence="1">
    <location>
        <begin position="24"/>
        <end position="98"/>
    </location>
</feature>